<dbReference type="AlphaFoldDB" id="A0A223S6X0"/>
<accession>A0A223S6X0</accession>
<evidence type="ECO:0000313" key="2">
    <source>
        <dbReference type="Proteomes" id="UP000215005"/>
    </source>
</evidence>
<protein>
    <submittedName>
        <fullName evidence="1">Uncharacterized protein</fullName>
    </submittedName>
</protein>
<dbReference type="Proteomes" id="UP000215005">
    <property type="component" value="Chromosome"/>
</dbReference>
<dbReference type="KEGG" id="ngv:CDO52_14615"/>
<evidence type="ECO:0000313" key="1">
    <source>
        <dbReference type="EMBL" id="ASU83853.1"/>
    </source>
</evidence>
<reference evidence="1 2" key="1">
    <citation type="submission" date="2017-08" db="EMBL/GenBank/DDBJ databases">
        <title>The complete genome sequence of Nocardiopsis gilva YIM 90087.</title>
        <authorList>
            <person name="Yin M."/>
            <person name="Tang S."/>
        </authorList>
    </citation>
    <scope>NUCLEOTIDE SEQUENCE [LARGE SCALE GENOMIC DNA]</scope>
    <source>
        <strain evidence="1 2">YIM 90087</strain>
    </source>
</reference>
<keyword evidence="2" id="KW-1185">Reference proteome</keyword>
<organism evidence="1 2">
    <name type="scientific">Nocardiopsis gilva YIM 90087</name>
    <dbReference type="NCBI Taxonomy" id="1235441"/>
    <lineage>
        <taxon>Bacteria</taxon>
        <taxon>Bacillati</taxon>
        <taxon>Actinomycetota</taxon>
        <taxon>Actinomycetes</taxon>
        <taxon>Streptosporangiales</taxon>
        <taxon>Nocardiopsidaceae</taxon>
        <taxon>Nocardiopsis</taxon>
    </lineage>
</organism>
<gene>
    <name evidence="1" type="ORF">CDO52_14615</name>
</gene>
<sequence>MIVPQPTWVTRSGITTVTRGRIQIIYDRYAAECRCWSVFFDDRPVAERVSMDDAHWSLLMNGVPTMIEAVDLLNAAKGDQNARRRLKRQYDNGQR</sequence>
<proteinExistence type="predicted"/>
<name>A0A223S6X0_9ACTN</name>
<dbReference type="EMBL" id="CP022753">
    <property type="protein sequence ID" value="ASU83853.1"/>
    <property type="molecule type" value="Genomic_DNA"/>
</dbReference>